<gene>
    <name evidence="20" type="ORF">NXF25_014084</name>
</gene>
<evidence type="ECO:0000256" key="9">
    <source>
        <dbReference type="ARBA" id="ARBA00022989"/>
    </source>
</evidence>
<dbReference type="PROSITE" id="PS51450">
    <property type="entry name" value="LRR"/>
    <property type="match status" value="4"/>
</dbReference>
<evidence type="ECO:0000256" key="12">
    <source>
        <dbReference type="ARBA" id="ARBA00023157"/>
    </source>
</evidence>
<dbReference type="SMART" id="SM00364">
    <property type="entry name" value="LRR_BAC"/>
    <property type="match status" value="5"/>
</dbReference>
<evidence type="ECO:0000313" key="21">
    <source>
        <dbReference type="Proteomes" id="UP001474421"/>
    </source>
</evidence>
<dbReference type="PROSITE" id="PS50104">
    <property type="entry name" value="TIR"/>
    <property type="match status" value="1"/>
</dbReference>
<dbReference type="FunFam" id="3.80.10.10:FF:000046">
    <property type="entry name" value="Toll-like receptor 2"/>
    <property type="match status" value="1"/>
</dbReference>
<dbReference type="GO" id="GO:0045087">
    <property type="term" value="P:innate immune response"/>
    <property type="evidence" value="ECO:0007669"/>
    <property type="project" value="UniProtKB-UniRule"/>
</dbReference>
<dbReference type="SMART" id="SM00369">
    <property type="entry name" value="LRR_TYP"/>
    <property type="match status" value="6"/>
</dbReference>
<dbReference type="InterPro" id="IPR017241">
    <property type="entry name" value="Toll-like_receptor"/>
</dbReference>
<dbReference type="Gene3D" id="3.40.50.10140">
    <property type="entry name" value="Toll/interleukin-1 receptor homology (TIR) domain"/>
    <property type="match status" value="1"/>
</dbReference>
<evidence type="ECO:0000256" key="11">
    <source>
        <dbReference type="ARBA" id="ARBA00023136"/>
    </source>
</evidence>
<keyword evidence="5 18" id="KW-0812">Transmembrane</keyword>
<evidence type="ECO:0000256" key="15">
    <source>
        <dbReference type="ARBA" id="ARBA00023198"/>
    </source>
</evidence>
<comment type="similarity">
    <text evidence="2 16">Belongs to the Toll-like receptor family.</text>
</comment>
<dbReference type="GO" id="GO:0043235">
    <property type="term" value="C:receptor complex"/>
    <property type="evidence" value="ECO:0007669"/>
    <property type="project" value="TreeGrafter"/>
</dbReference>
<dbReference type="InterPro" id="IPR003591">
    <property type="entry name" value="Leu-rich_rpt_typical-subtyp"/>
</dbReference>
<keyword evidence="6" id="KW-0732">Signal</keyword>
<dbReference type="GO" id="GO:0004888">
    <property type="term" value="F:transmembrane signaling receptor activity"/>
    <property type="evidence" value="ECO:0007669"/>
    <property type="project" value="InterPro"/>
</dbReference>
<dbReference type="Proteomes" id="UP001474421">
    <property type="component" value="Unassembled WGS sequence"/>
</dbReference>
<feature type="transmembrane region" description="Helical" evidence="18">
    <location>
        <begin position="597"/>
        <end position="620"/>
    </location>
</feature>
<dbReference type="SUPFAM" id="SSF52200">
    <property type="entry name" value="Toll/Interleukin receptor TIR domain"/>
    <property type="match status" value="1"/>
</dbReference>
<feature type="disulfide bond" evidence="17">
    <location>
        <begin position="363"/>
        <end position="392"/>
    </location>
</feature>
<feature type="domain" description="TIR" evidence="19">
    <location>
        <begin position="649"/>
        <end position="792"/>
    </location>
</feature>
<keyword evidence="14" id="KW-0325">Glycoprotein</keyword>
<evidence type="ECO:0000256" key="6">
    <source>
        <dbReference type="ARBA" id="ARBA00022729"/>
    </source>
</evidence>
<dbReference type="PRINTS" id="PR01537">
    <property type="entry name" value="INTRLKN1R1F"/>
</dbReference>
<protein>
    <recommendedName>
        <fullName evidence="16">Toll-like receptor 2</fullName>
    </recommendedName>
</protein>
<dbReference type="GO" id="GO:0006954">
    <property type="term" value="P:inflammatory response"/>
    <property type="evidence" value="ECO:0007669"/>
    <property type="project" value="UniProtKB-UniRule"/>
</dbReference>
<evidence type="ECO:0000256" key="10">
    <source>
        <dbReference type="ARBA" id="ARBA00023027"/>
    </source>
</evidence>
<comment type="caution">
    <text evidence="20">The sequence shown here is derived from an EMBL/GenBank/DDBJ whole genome shotgun (WGS) entry which is preliminary data.</text>
</comment>
<dbReference type="SMART" id="SM00255">
    <property type="entry name" value="TIR"/>
    <property type="match status" value="1"/>
</dbReference>
<organism evidence="20 21">
    <name type="scientific">Crotalus adamanteus</name>
    <name type="common">Eastern diamondback rattlesnake</name>
    <dbReference type="NCBI Taxonomy" id="8729"/>
    <lineage>
        <taxon>Eukaryota</taxon>
        <taxon>Metazoa</taxon>
        <taxon>Chordata</taxon>
        <taxon>Craniata</taxon>
        <taxon>Vertebrata</taxon>
        <taxon>Euteleostomi</taxon>
        <taxon>Lepidosauria</taxon>
        <taxon>Squamata</taxon>
        <taxon>Bifurcata</taxon>
        <taxon>Unidentata</taxon>
        <taxon>Episquamata</taxon>
        <taxon>Toxicofera</taxon>
        <taxon>Serpentes</taxon>
        <taxon>Colubroidea</taxon>
        <taxon>Viperidae</taxon>
        <taxon>Crotalinae</taxon>
        <taxon>Crotalus</taxon>
    </lineage>
</organism>
<dbReference type="InterPro" id="IPR000157">
    <property type="entry name" value="TIR_dom"/>
</dbReference>
<name>A0AAW1BAM3_CROAD</name>
<keyword evidence="7" id="KW-0677">Repeat</keyword>
<dbReference type="AlphaFoldDB" id="A0AAW1BAM3"/>
<accession>A0AAW1BAM3</accession>
<dbReference type="InterPro" id="IPR032675">
    <property type="entry name" value="LRR_dom_sf"/>
</dbReference>
<dbReference type="SUPFAM" id="SSF52058">
    <property type="entry name" value="L domain-like"/>
    <property type="match status" value="1"/>
</dbReference>
<dbReference type="Pfam" id="PF01582">
    <property type="entry name" value="TIR"/>
    <property type="match status" value="1"/>
</dbReference>
<keyword evidence="3 16" id="KW-0399">Innate immunity</keyword>
<evidence type="ECO:0000256" key="16">
    <source>
        <dbReference type="PIRNR" id="PIRNR037595"/>
    </source>
</evidence>
<keyword evidence="13 16" id="KW-0675">Receptor</keyword>
<evidence type="ECO:0000256" key="14">
    <source>
        <dbReference type="ARBA" id="ARBA00023180"/>
    </source>
</evidence>
<feature type="disulfide bond" evidence="17">
    <location>
        <begin position="47"/>
        <end position="52"/>
    </location>
</feature>
<dbReference type="PIRSF" id="PIRSF037595">
    <property type="entry name" value="Toll-like_receptor"/>
    <property type="match status" value="1"/>
</dbReference>
<dbReference type="GO" id="GO:0002224">
    <property type="term" value="P:toll-like receptor signaling pathway"/>
    <property type="evidence" value="ECO:0007669"/>
    <property type="project" value="UniProtKB-UniRule"/>
</dbReference>
<reference evidence="20 21" key="1">
    <citation type="journal article" date="2024" name="Proc. Natl. Acad. Sci. U.S.A.">
        <title>The genetic regulatory architecture and epigenomic basis for age-related changes in rattlesnake venom.</title>
        <authorList>
            <person name="Hogan M.P."/>
            <person name="Holding M.L."/>
            <person name="Nystrom G.S."/>
            <person name="Colston T.J."/>
            <person name="Bartlett D.A."/>
            <person name="Mason A.J."/>
            <person name="Ellsworth S.A."/>
            <person name="Rautsaw R.M."/>
            <person name="Lawrence K.C."/>
            <person name="Strickland J.L."/>
            <person name="He B."/>
            <person name="Fraser P."/>
            <person name="Margres M.J."/>
            <person name="Gilbert D.M."/>
            <person name="Gibbs H.L."/>
            <person name="Parkinson C.L."/>
            <person name="Rokyta D.R."/>
        </authorList>
    </citation>
    <scope>NUCLEOTIDE SEQUENCE [LARGE SCALE GENOMIC DNA]</scope>
    <source>
        <strain evidence="20">DRR0105</strain>
    </source>
</reference>
<dbReference type="InterPro" id="IPR035897">
    <property type="entry name" value="Toll_tir_struct_dom_sf"/>
</dbReference>
<keyword evidence="11 18" id="KW-0472">Membrane</keyword>
<keyword evidence="10" id="KW-0520">NAD</keyword>
<evidence type="ECO:0000256" key="13">
    <source>
        <dbReference type="ARBA" id="ARBA00023170"/>
    </source>
</evidence>
<keyword evidence="4" id="KW-0433">Leucine-rich repeat</keyword>
<dbReference type="Gene3D" id="3.80.10.10">
    <property type="entry name" value="Ribonuclease Inhibitor"/>
    <property type="match status" value="1"/>
</dbReference>
<dbReference type="EMBL" id="JAOTOJ010000007">
    <property type="protein sequence ID" value="KAK9399115.1"/>
    <property type="molecule type" value="Genomic_DNA"/>
</dbReference>
<evidence type="ECO:0000256" key="5">
    <source>
        <dbReference type="ARBA" id="ARBA00022692"/>
    </source>
</evidence>
<keyword evidence="12 17" id="KW-1015">Disulfide bond</keyword>
<dbReference type="PANTHER" id="PTHR24365:SF17">
    <property type="entry name" value="TOLL-LIKE RECEPTOR 2"/>
    <property type="match status" value="1"/>
</dbReference>
<dbReference type="GO" id="GO:0005886">
    <property type="term" value="C:plasma membrane"/>
    <property type="evidence" value="ECO:0007669"/>
    <property type="project" value="TreeGrafter"/>
</dbReference>
<comment type="subcellular location">
    <subcellularLocation>
        <location evidence="1">Membrane</location>
        <topology evidence="1">Single-pass type I membrane protein</topology>
    </subcellularLocation>
</comment>
<evidence type="ECO:0000259" key="19">
    <source>
        <dbReference type="PROSITE" id="PS50104"/>
    </source>
</evidence>
<keyword evidence="21" id="KW-1185">Reference proteome</keyword>
<keyword evidence="8 16" id="KW-0391">Immunity</keyword>
<dbReference type="Pfam" id="PF13855">
    <property type="entry name" value="LRR_8"/>
    <property type="match status" value="2"/>
</dbReference>
<keyword evidence="9 18" id="KW-1133">Transmembrane helix</keyword>
<sequence>MNVLRSIGLWHAEETSFIIMIFPIWSLCFISIAGAKSLSAEKIIPFCDVAHCNFHRKSLHTIPLGLSNAVLGLDLTSNSIVHIGDVDLKFAVNLRTLLLQSNSIQTIEDHAFDFLGKLEHLDLSWNNLTYLSPFWFKNLSSLQKLNIKGNSYLKLGKFPLFSGLQKLRYLYLGNDKFSTLQTKDFEGISVLEELEIEGQSLQQYSPGALQSLERINHIILNVTVSSTLRQILNDVKNSVVFLELRNIHRNLSPLIGYFREIPMIAQKLGFRDSEFLENEVFPLMEALSDMSQLQELEIIDSTLQGTGHFYTSRRISRNGLIITIRNLKIDSFYLFSDLSSVWYLVENITKLTIENTKVFLVPCNFAKTFLSLQYLDFNTNLLQDLFLEHSLCPGSWPKLQTLNVSQNSLTHIDRTARSVAHLVSLTNLDISQNNLEQMPESCLWPRSLKYLNISGCRVEKLTGCIPDSLEILDASNNFLYDFKVSLPHLQELYLKNNRLKVLPDAAFIPHVSFLTIRENNVFMFSEQELETFIELKMLDARYNSFQCKCEFVSFVQSYPRRDNIFSGWPENYICDSPDYVKGEQIGVARLQLTDCHFTSFVSILCILIILIILVAVFLCYKFHVIWYMRMTLAWLKAKRKPQRTHDQAVCYDAFISYSEQDSEWVENVMVQMLEQANPPFKLCLHKRDFMPGKWIVDNIIDSIEKSSKTLFVLSENFVRSEWCKYELDFSHFRFFDENNDTAILVLLEPIPTKTIPERFCKLRKLMNTKTYLEWPSDKDQQQLFWFNLKMAIKA</sequence>
<dbReference type="FunFam" id="3.40.50.10140:FF:000001">
    <property type="entry name" value="Toll-like receptor 2"/>
    <property type="match status" value="1"/>
</dbReference>
<evidence type="ECO:0000256" key="8">
    <source>
        <dbReference type="ARBA" id="ARBA00022859"/>
    </source>
</evidence>
<dbReference type="PANTHER" id="PTHR24365">
    <property type="entry name" value="TOLL-LIKE RECEPTOR"/>
    <property type="match status" value="1"/>
</dbReference>
<dbReference type="GO" id="GO:0042497">
    <property type="term" value="F:triacyl lipopeptide binding"/>
    <property type="evidence" value="ECO:0007669"/>
    <property type="project" value="TreeGrafter"/>
</dbReference>
<evidence type="ECO:0000256" key="2">
    <source>
        <dbReference type="ARBA" id="ARBA00009634"/>
    </source>
</evidence>
<evidence type="ECO:0000313" key="20">
    <source>
        <dbReference type="EMBL" id="KAK9399115.1"/>
    </source>
</evidence>
<evidence type="ECO:0000256" key="18">
    <source>
        <dbReference type="SAM" id="Phobius"/>
    </source>
</evidence>
<comment type="function">
    <text evidence="16">Cooperates with LY96 to mediate the innate immune response to bacterial lipoproteins and other microbial cell wall components. Cooperates with TLR1 or TLR6 to mediate the innate immune response to bacterial lipoproteins or lipopeptides. Acts via MYD88 and TRAF6, leading to NF-kappa-B activation, cytokine secretion and the inflammatory response.</text>
</comment>
<feature type="disulfide bond" evidence="17">
    <location>
        <begin position="442"/>
        <end position="464"/>
    </location>
</feature>
<evidence type="ECO:0000256" key="7">
    <source>
        <dbReference type="ARBA" id="ARBA00022737"/>
    </source>
</evidence>
<dbReference type="InterPro" id="IPR001611">
    <property type="entry name" value="Leu-rich_rpt"/>
</dbReference>
<proteinExistence type="inferred from homology"/>
<evidence type="ECO:0000256" key="17">
    <source>
        <dbReference type="PIRSR" id="PIRSR037595-2"/>
    </source>
</evidence>
<evidence type="ECO:0000256" key="4">
    <source>
        <dbReference type="ARBA" id="ARBA00022614"/>
    </source>
</evidence>
<evidence type="ECO:0000256" key="3">
    <source>
        <dbReference type="ARBA" id="ARBA00022588"/>
    </source>
</evidence>
<evidence type="ECO:0000256" key="1">
    <source>
        <dbReference type="ARBA" id="ARBA00004479"/>
    </source>
</evidence>
<keyword evidence="15 16" id="KW-0395">Inflammatory response</keyword>